<dbReference type="Proteomes" id="UP000295658">
    <property type="component" value="Unassembled WGS sequence"/>
</dbReference>
<keyword evidence="1" id="KW-0812">Transmembrane</keyword>
<proteinExistence type="predicted"/>
<evidence type="ECO:0000256" key="1">
    <source>
        <dbReference type="SAM" id="Phobius"/>
    </source>
</evidence>
<dbReference type="RefSeq" id="WP_207893227.1">
    <property type="nucleotide sequence ID" value="NZ_SLUL01000001.1"/>
</dbReference>
<evidence type="ECO:0000313" key="3">
    <source>
        <dbReference type="Proteomes" id="UP000295658"/>
    </source>
</evidence>
<sequence>MIVRRLALLVMLTSLSVIGSLIKIPFTLGSIALDSAPAVVAALLVGPRFGGIVAFVGHLASSLFGGFPLGPLHLLVAVEMGLLLYVVGTLAKRGWKKASALIFFIGNTLFVPLPFVFLISPAFVLSILPSLSLATAINLAIAIFVVPMLEKAMTRNERHA</sequence>
<feature type="transmembrane region" description="Helical" evidence="1">
    <location>
        <begin position="6"/>
        <end position="26"/>
    </location>
</feature>
<feature type="transmembrane region" description="Helical" evidence="1">
    <location>
        <begin position="98"/>
        <end position="117"/>
    </location>
</feature>
<dbReference type="EMBL" id="SLUL01000001">
    <property type="protein sequence ID" value="TCL53122.1"/>
    <property type="molecule type" value="Genomic_DNA"/>
</dbReference>
<keyword evidence="1" id="KW-0472">Membrane</keyword>
<reference evidence="2 3" key="1">
    <citation type="submission" date="2019-03" db="EMBL/GenBank/DDBJ databases">
        <title>Genomic Encyclopedia of Type Strains, Phase IV (KMG-IV): sequencing the most valuable type-strain genomes for metagenomic binning, comparative biology and taxonomic classification.</title>
        <authorList>
            <person name="Goeker M."/>
        </authorList>
    </citation>
    <scope>NUCLEOTIDE SEQUENCE [LARGE SCALE GENOMIC DNA]</scope>
    <source>
        <strain evidence="2 3">DSM 24979</strain>
    </source>
</reference>
<name>A0A4V2QAN1_9BACL</name>
<comment type="caution">
    <text evidence="2">The sequence shown here is derived from an EMBL/GenBank/DDBJ whole genome shotgun (WGS) entry which is preliminary data.</text>
</comment>
<dbReference type="Pfam" id="PF12822">
    <property type="entry name" value="ECF_trnsprt"/>
    <property type="match status" value="1"/>
</dbReference>
<dbReference type="Gene3D" id="1.10.1760.20">
    <property type="match status" value="1"/>
</dbReference>
<organism evidence="2 3">
    <name type="scientific">Thermolongibacillus altinsuensis</name>
    <dbReference type="NCBI Taxonomy" id="575256"/>
    <lineage>
        <taxon>Bacteria</taxon>
        <taxon>Bacillati</taxon>
        <taxon>Bacillota</taxon>
        <taxon>Bacilli</taxon>
        <taxon>Bacillales</taxon>
        <taxon>Anoxybacillaceae</taxon>
        <taxon>Thermolongibacillus</taxon>
    </lineage>
</organism>
<gene>
    <name evidence="2" type="ORF">EDD69_101129</name>
</gene>
<accession>A0A4V2QAN1</accession>
<evidence type="ECO:0000313" key="2">
    <source>
        <dbReference type="EMBL" id="TCL53122.1"/>
    </source>
</evidence>
<protein>
    <submittedName>
        <fullName evidence="2">Uncharacterized protein DUF3816</fullName>
    </submittedName>
</protein>
<feature type="transmembrane region" description="Helical" evidence="1">
    <location>
        <begin position="72"/>
        <end position="91"/>
    </location>
</feature>
<feature type="transmembrane region" description="Helical" evidence="1">
    <location>
        <begin position="123"/>
        <end position="149"/>
    </location>
</feature>
<dbReference type="InterPro" id="IPR024529">
    <property type="entry name" value="ECF_trnsprt_substrate-spec"/>
</dbReference>
<keyword evidence="1" id="KW-1133">Transmembrane helix</keyword>
<dbReference type="GO" id="GO:0022857">
    <property type="term" value="F:transmembrane transporter activity"/>
    <property type="evidence" value="ECO:0007669"/>
    <property type="project" value="InterPro"/>
</dbReference>
<keyword evidence="3" id="KW-1185">Reference proteome</keyword>
<dbReference type="AlphaFoldDB" id="A0A4V2QAN1"/>